<evidence type="ECO:0000313" key="3">
    <source>
        <dbReference type="Proteomes" id="UP000289166"/>
    </source>
</evidence>
<dbReference type="GO" id="GO:0016787">
    <property type="term" value="F:hydrolase activity"/>
    <property type="evidence" value="ECO:0007669"/>
    <property type="project" value="UniProtKB-KW"/>
</dbReference>
<dbReference type="InterPro" id="IPR050792">
    <property type="entry name" value="ADP-ribosylglycohydrolase"/>
</dbReference>
<comment type="cofactor">
    <cofactor evidence="1">
        <name>Mg(2+)</name>
        <dbReference type="ChEBI" id="CHEBI:18420"/>
    </cofactor>
    <text evidence="1">Binds 2 magnesium ions per subunit.</text>
</comment>
<dbReference type="InterPro" id="IPR036705">
    <property type="entry name" value="Ribosyl_crysJ1_sf"/>
</dbReference>
<dbReference type="SUPFAM" id="SSF101478">
    <property type="entry name" value="ADP-ribosylglycohydrolase"/>
    <property type="match status" value="1"/>
</dbReference>
<dbReference type="Pfam" id="PF03747">
    <property type="entry name" value="ADP_ribosyl_GH"/>
    <property type="match status" value="1"/>
</dbReference>
<feature type="binding site" evidence="1">
    <location>
        <position position="264"/>
    </location>
    <ligand>
        <name>Mg(2+)</name>
        <dbReference type="ChEBI" id="CHEBI:18420"/>
        <label>1</label>
    </ligand>
</feature>
<dbReference type="GO" id="GO:0046872">
    <property type="term" value="F:metal ion binding"/>
    <property type="evidence" value="ECO:0007669"/>
    <property type="project" value="UniProtKB-KW"/>
</dbReference>
<keyword evidence="1" id="KW-0479">Metal-binding</keyword>
<dbReference type="PANTHER" id="PTHR16222">
    <property type="entry name" value="ADP-RIBOSYLGLYCOHYDROLASE"/>
    <property type="match status" value="1"/>
</dbReference>
<dbReference type="AlphaFoldDB" id="A0A4Q0I5L8"/>
<proteinExistence type="predicted"/>
<feature type="binding site" evidence="1">
    <location>
        <position position="265"/>
    </location>
    <ligand>
        <name>Mg(2+)</name>
        <dbReference type="ChEBI" id="CHEBI:18420"/>
        <label>1</label>
    </ligand>
</feature>
<sequence length="351" mass="38906">MKEIILGSIMGTAVGDSLGLLYEGLSSKRQRKLYKNINSQKFFMGKGFISDDTEHTLMVAHALYHSSGDEEIFSRYLARSLRKWIISMPLGIGFASLRACIKLLVGFPPEKSGVFSAGNGPAMRSALIGIICGNDIQKMKSLVRISTRITHTDPKAEIGALTVAYAAFIAGTKKEVAPSSFYEGLKSLLIGYESLEFLKIVEEVVDSVYNNESTREYVERLGLKNGVSGYIYHTVPVVIHAWLSYKGNFRKSIIEMIECGGDTDTTAAILGGILGASATVAGIPEELQENIYLFPYSKKYIENISHALAYKNKRTSEIQVKEPFWGLSLIRNLIFIPVIAFHVIRRMLPPY</sequence>
<comment type="caution">
    <text evidence="2">The sequence shown here is derived from an EMBL/GenBank/DDBJ whole genome shotgun (WGS) entry which is preliminary data.</text>
</comment>
<dbReference type="RefSeq" id="WP_083225123.1">
    <property type="nucleotide sequence ID" value="NZ_RLII01000005.1"/>
</dbReference>
<feature type="binding site" evidence="1">
    <location>
        <position position="52"/>
    </location>
    <ligand>
        <name>Mg(2+)</name>
        <dbReference type="ChEBI" id="CHEBI:18420"/>
        <label>1</label>
    </ligand>
</feature>
<dbReference type="OrthoDB" id="9798107at2"/>
<keyword evidence="2" id="KW-0378">Hydrolase</keyword>
<reference evidence="3" key="1">
    <citation type="submission" date="2018-11" db="EMBL/GenBank/DDBJ databases">
        <title>Genome sequencing of a novel mesophilic and cellulolytic organism within the genus Hungateiclostridium.</title>
        <authorList>
            <person name="Rettenmaier R."/>
            <person name="Liebl W."/>
            <person name="Zverlov V."/>
        </authorList>
    </citation>
    <scope>NUCLEOTIDE SEQUENCE [LARGE SCALE GENOMIC DNA]</scope>
    <source>
        <strain evidence="3">N2K1</strain>
    </source>
</reference>
<feature type="binding site" evidence="1">
    <location>
        <position position="51"/>
    </location>
    <ligand>
        <name>Mg(2+)</name>
        <dbReference type="ChEBI" id="CHEBI:18420"/>
        <label>1</label>
    </ligand>
</feature>
<protein>
    <submittedName>
        <fullName evidence="2">ADP-ribosylglycohydrolase family protein</fullName>
    </submittedName>
</protein>
<dbReference type="InterPro" id="IPR005502">
    <property type="entry name" value="Ribosyl_crysJ1"/>
</dbReference>
<dbReference type="Proteomes" id="UP000289166">
    <property type="component" value="Unassembled WGS sequence"/>
</dbReference>
<dbReference type="Gene3D" id="1.10.4080.10">
    <property type="entry name" value="ADP-ribosylation/Crystallin J1"/>
    <property type="match status" value="1"/>
</dbReference>
<dbReference type="EMBL" id="RLII01000005">
    <property type="protein sequence ID" value="RXE59591.1"/>
    <property type="molecule type" value="Genomic_DNA"/>
</dbReference>
<keyword evidence="3" id="KW-1185">Reference proteome</keyword>
<evidence type="ECO:0000313" key="2">
    <source>
        <dbReference type="EMBL" id="RXE59591.1"/>
    </source>
</evidence>
<dbReference type="PANTHER" id="PTHR16222:SF12">
    <property type="entry name" value="ADP-RIBOSYLGLYCOHYDROLASE-RELATED"/>
    <property type="match status" value="1"/>
</dbReference>
<name>A0A4Q0I5L8_9FIRM</name>
<keyword evidence="1" id="KW-0460">Magnesium</keyword>
<feature type="binding site" evidence="1">
    <location>
        <position position="262"/>
    </location>
    <ligand>
        <name>Mg(2+)</name>
        <dbReference type="ChEBI" id="CHEBI:18420"/>
        <label>1</label>
    </ligand>
</feature>
<feature type="binding site" evidence="1">
    <location>
        <position position="50"/>
    </location>
    <ligand>
        <name>Mg(2+)</name>
        <dbReference type="ChEBI" id="CHEBI:18420"/>
        <label>1</label>
    </ligand>
</feature>
<evidence type="ECO:0000256" key="1">
    <source>
        <dbReference type="PIRSR" id="PIRSR605502-1"/>
    </source>
</evidence>
<accession>A0A4Q0I5L8</accession>
<gene>
    <name evidence="2" type="ORF">EFD62_06490</name>
</gene>
<organism evidence="2 3">
    <name type="scientific">Acetivibrio mesophilus</name>
    <dbReference type="NCBI Taxonomy" id="2487273"/>
    <lineage>
        <taxon>Bacteria</taxon>
        <taxon>Bacillati</taxon>
        <taxon>Bacillota</taxon>
        <taxon>Clostridia</taxon>
        <taxon>Eubacteriales</taxon>
        <taxon>Oscillospiraceae</taxon>
        <taxon>Acetivibrio</taxon>
    </lineage>
</organism>